<evidence type="ECO:0000259" key="1">
    <source>
        <dbReference type="Pfam" id="PF14529"/>
    </source>
</evidence>
<dbReference type="SUPFAM" id="SSF56219">
    <property type="entry name" value="DNase I-like"/>
    <property type="match status" value="1"/>
</dbReference>
<dbReference type="InterPro" id="IPR005135">
    <property type="entry name" value="Endo/exonuclease/phosphatase"/>
</dbReference>
<gene>
    <name evidence="2" type="ORF">Zmor_026839</name>
</gene>
<dbReference type="GO" id="GO:0061343">
    <property type="term" value="P:cell adhesion involved in heart morphogenesis"/>
    <property type="evidence" value="ECO:0007669"/>
    <property type="project" value="TreeGrafter"/>
</dbReference>
<evidence type="ECO:0000313" key="2">
    <source>
        <dbReference type="EMBL" id="KAJ3644167.1"/>
    </source>
</evidence>
<evidence type="ECO:0000313" key="3">
    <source>
        <dbReference type="Proteomes" id="UP001168821"/>
    </source>
</evidence>
<feature type="domain" description="Endonuclease/exonuclease/phosphatase" evidence="1">
    <location>
        <begin position="103"/>
        <end position="218"/>
    </location>
</feature>
<dbReference type="EMBL" id="JALNTZ010000008">
    <property type="protein sequence ID" value="KAJ3644167.1"/>
    <property type="molecule type" value="Genomic_DNA"/>
</dbReference>
<name>A0AA38M696_9CUCU</name>
<dbReference type="GO" id="GO:0007508">
    <property type="term" value="P:larval heart development"/>
    <property type="evidence" value="ECO:0007669"/>
    <property type="project" value="TreeGrafter"/>
</dbReference>
<dbReference type="Proteomes" id="UP001168821">
    <property type="component" value="Unassembled WGS sequence"/>
</dbReference>
<dbReference type="GO" id="GO:0003824">
    <property type="term" value="F:catalytic activity"/>
    <property type="evidence" value="ECO:0007669"/>
    <property type="project" value="InterPro"/>
</dbReference>
<comment type="caution">
    <text evidence="2">The sequence shown here is derived from an EMBL/GenBank/DDBJ whole genome shotgun (WGS) entry which is preliminary data.</text>
</comment>
<dbReference type="PANTHER" id="PTHR33395:SF22">
    <property type="entry name" value="REVERSE TRANSCRIPTASE DOMAIN-CONTAINING PROTEIN"/>
    <property type="match status" value="1"/>
</dbReference>
<proteinExistence type="predicted"/>
<keyword evidence="3" id="KW-1185">Reference proteome</keyword>
<reference evidence="2" key="1">
    <citation type="journal article" date="2023" name="G3 (Bethesda)">
        <title>Whole genome assemblies of Zophobas morio and Tenebrio molitor.</title>
        <authorList>
            <person name="Kaur S."/>
            <person name="Stinson S.A."/>
            <person name="diCenzo G.C."/>
        </authorList>
    </citation>
    <scope>NUCLEOTIDE SEQUENCE</scope>
    <source>
        <strain evidence="2">QUZm001</strain>
    </source>
</reference>
<dbReference type="PANTHER" id="PTHR33395">
    <property type="entry name" value="TRANSCRIPTASE, PUTATIVE-RELATED-RELATED"/>
    <property type="match status" value="1"/>
</dbReference>
<dbReference type="Gene3D" id="3.60.10.10">
    <property type="entry name" value="Endonuclease/exonuclease/phosphatase"/>
    <property type="match status" value="1"/>
</dbReference>
<dbReference type="GO" id="GO:0031012">
    <property type="term" value="C:extracellular matrix"/>
    <property type="evidence" value="ECO:0007669"/>
    <property type="project" value="TreeGrafter"/>
</dbReference>
<dbReference type="AlphaFoldDB" id="A0AA38M696"/>
<dbReference type="Pfam" id="PF14529">
    <property type="entry name" value="Exo_endo_phos_2"/>
    <property type="match status" value="1"/>
</dbReference>
<sequence length="414" mass="46607">MYSNIASLCSKFLEFTAIVAVNKPSFVMVTETWLTSDIPDSLVSLSGYSLFRRDRQSIRGGGVCIYVSNFVMSNFIVSVVDSDTSNVESLFLKVTGKSLSIVLGCVYRTPSSDFDSNLELFNALTVLANDYNNLLICGDFNMPELDWPLVCSGSLNRSSQLLVDLISDSHLYQMVSEPTRYRKNQCPSVLDLVLTSNPDLIANLEYSSPIGKSDHVIILVNLQINMQATNKITITTKSIINYQMLEKDLLEVDWASTLKYNTISENWEAFNSQLQELTLLNSIRRVFMKSTKKPWINDQLVKMIRIKRNLWRSFKRTGNVVDYAAHRTFSNQLASKIKSAKSSYEAQLARNKNPKSFYKYIRDTLGGSLRKPQLRDSTGALISDNDKIANIFADTFAEAYTAEPSSNPPVVFTP</sequence>
<accession>A0AA38M696</accession>
<dbReference type="InterPro" id="IPR036691">
    <property type="entry name" value="Endo/exonu/phosph_ase_sf"/>
</dbReference>
<protein>
    <recommendedName>
        <fullName evidence="1">Endonuclease/exonuclease/phosphatase domain-containing protein</fullName>
    </recommendedName>
</protein>
<organism evidence="2 3">
    <name type="scientific">Zophobas morio</name>
    <dbReference type="NCBI Taxonomy" id="2755281"/>
    <lineage>
        <taxon>Eukaryota</taxon>
        <taxon>Metazoa</taxon>
        <taxon>Ecdysozoa</taxon>
        <taxon>Arthropoda</taxon>
        <taxon>Hexapoda</taxon>
        <taxon>Insecta</taxon>
        <taxon>Pterygota</taxon>
        <taxon>Neoptera</taxon>
        <taxon>Endopterygota</taxon>
        <taxon>Coleoptera</taxon>
        <taxon>Polyphaga</taxon>
        <taxon>Cucujiformia</taxon>
        <taxon>Tenebrionidae</taxon>
        <taxon>Zophobas</taxon>
    </lineage>
</organism>